<gene>
    <name evidence="1" type="ORF">UFOVP253_6</name>
</gene>
<protein>
    <submittedName>
        <fullName evidence="1">Uncharacterized protein</fullName>
    </submittedName>
</protein>
<sequence>MIDAKLAIEKAARKQYYGRKVAWHFHLSLKIEKGLRRISYLMEQQRRFAIRRTLKEMWKVGDRVMTQHGQATVVKNIFLYQTSAMGGWIQTDVRYDNPPEPGLQNGKTDSYPYIGHYNQIFLEAES</sequence>
<accession>A0A6J5LFC2</accession>
<name>A0A6J5LFC2_9CAUD</name>
<dbReference type="EMBL" id="LR796266">
    <property type="protein sequence ID" value="CAB4132332.1"/>
    <property type="molecule type" value="Genomic_DNA"/>
</dbReference>
<organism evidence="1">
    <name type="scientific">uncultured Caudovirales phage</name>
    <dbReference type="NCBI Taxonomy" id="2100421"/>
    <lineage>
        <taxon>Viruses</taxon>
        <taxon>Duplodnaviria</taxon>
        <taxon>Heunggongvirae</taxon>
        <taxon>Uroviricota</taxon>
        <taxon>Caudoviricetes</taxon>
        <taxon>Peduoviridae</taxon>
        <taxon>Maltschvirus</taxon>
        <taxon>Maltschvirus maltsch</taxon>
    </lineage>
</organism>
<reference evidence="1" key="1">
    <citation type="submission" date="2020-04" db="EMBL/GenBank/DDBJ databases">
        <authorList>
            <person name="Chiriac C."/>
            <person name="Salcher M."/>
            <person name="Ghai R."/>
            <person name="Kavagutti S V."/>
        </authorList>
    </citation>
    <scope>NUCLEOTIDE SEQUENCE</scope>
</reference>
<proteinExistence type="predicted"/>
<evidence type="ECO:0000313" key="1">
    <source>
        <dbReference type="EMBL" id="CAB4132332.1"/>
    </source>
</evidence>